<evidence type="ECO:0000256" key="7">
    <source>
        <dbReference type="ARBA" id="ARBA00022723"/>
    </source>
</evidence>
<dbReference type="InterPro" id="IPR001878">
    <property type="entry name" value="Znf_CCHC"/>
</dbReference>
<dbReference type="GO" id="GO:0043138">
    <property type="term" value="F:3'-5' DNA helicase activity"/>
    <property type="evidence" value="ECO:0007669"/>
    <property type="project" value="UniProtKB-EC"/>
</dbReference>
<comment type="catalytic activity">
    <reaction evidence="16">
        <text>Couples ATP hydrolysis with the unwinding of duplex DNA by translocating in the 3'-5' direction.</text>
        <dbReference type="EC" id="5.6.2.4"/>
    </reaction>
</comment>
<dbReference type="CDD" id="cd18018">
    <property type="entry name" value="DEXHc_RecQ4-like"/>
    <property type="match status" value="1"/>
</dbReference>
<accession>A0A9F5N218</accession>
<dbReference type="Pfam" id="PF11719">
    <property type="entry name" value="Drc1-Sld2"/>
    <property type="match status" value="1"/>
</dbReference>
<keyword evidence="9" id="KW-0378">Hydrolase</keyword>
<keyword evidence="8" id="KW-0547">Nucleotide-binding</keyword>
<dbReference type="InterPro" id="IPR036875">
    <property type="entry name" value="Znf_CCHC_sf"/>
</dbReference>
<evidence type="ECO:0000256" key="18">
    <source>
        <dbReference type="ARBA" id="ARBA00049360"/>
    </source>
</evidence>
<proteinExistence type="inferred from homology"/>
<name>A0A9F5N218_PYTBI</name>
<evidence type="ECO:0000256" key="9">
    <source>
        <dbReference type="ARBA" id="ARBA00022801"/>
    </source>
</evidence>
<keyword evidence="7" id="KW-0479">Metal-binding</keyword>
<evidence type="ECO:0000256" key="22">
    <source>
        <dbReference type="ARBA" id="ARBA00084018"/>
    </source>
</evidence>
<evidence type="ECO:0000313" key="28">
    <source>
        <dbReference type="Proteomes" id="UP000695026"/>
    </source>
</evidence>
<dbReference type="SMART" id="SM00487">
    <property type="entry name" value="DEXDc"/>
    <property type="match status" value="1"/>
</dbReference>
<protein>
    <recommendedName>
        <fullName evidence="19">ATP-dependent DNA helicase Q4</fullName>
        <ecNumber evidence="17">5.6.2.4</ecNumber>
    </recommendedName>
    <alternativeName>
        <fullName evidence="20">DNA 3'-5' helicase RecQ4</fullName>
    </alternativeName>
    <alternativeName>
        <fullName evidence="21">DNA helicase, RecQ-like type 4</fullName>
    </alternativeName>
    <alternativeName>
        <fullName evidence="22">RecQ protein-like 4</fullName>
    </alternativeName>
</protein>
<dbReference type="Pfam" id="PF00270">
    <property type="entry name" value="DEAD"/>
    <property type="match status" value="1"/>
</dbReference>
<feature type="domain" description="Helicase C-terminal" evidence="27">
    <location>
        <begin position="884"/>
        <end position="1090"/>
    </location>
</feature>
<comment type="catalytic activity">
    <reaction evidence="18">
        <text>ATP + H2O = ADP + phosphate + H(+)</text>
        <dbReference type="Rhea" id="RHEA:13065"/>
        <dbReference type="ChEBI" id="CHEBI:15377"/>
        <dbReference type="ChEBI" id="CHEBI:15378"/>
        <dbReference type="ChEBI" id="CHEBI:30616"/>
        <dbReference type="ChEBI" id="CHEBI:43474"/>
        <dbReference type="ChEBI" id="CHEBI:456216"/>
    </reaction>
</comment>
<dbReference type="SUPFAM" id="SSF57756">
    <property type="entry name" value="Retrovirus zinc finger-like domains"/>
    <property type="match status" value="1"/>
</dbReference>
<keyword evidence="6" id="KW-0597">Phosphoprotein</keyword>
<evidence type="ECO:0000256" key="17">
    <source>
        <dbReference type="ARBA" id="ARBA00034808"/>
    </source>
</evidence>
<dbReference type="GO" id="GO:0016787">
    <property type="term" value="F:hydrolase activity"/>
    <property type="evidence" value="ECO:0007669"/>
    <property type="project" value="UniProtKB-KW"/>
</dbReference>
<evidence type="ECO:0000256" key="14">
    <source>
        <dbReference type="ARBA" id="ARBA00023235"/>
    </source>
</evidence>
<evidence type="ECO:0000256" key="8">
    <source>
        <dbReference type="ARBA" id="ARBA00022741"/>
    </source>
</evidence>
<dbReference type="GO" id="GO:0000724">
    <property type="term" value="P:double-strand break repair via homologous recombination"/>
    <property type="evidence" value="ECO:0007669"/>
    <property type="project" value="TreeGrafter"/>
</dbReference>
<dbReference type="PANTHER" id="PTHR13710">
    <property type="entry name" value="DNA HELICASE RECQ FAMILY MEMBER"/>
    <property type="match status" value="1"/>
</dbReference>
<evidence type="ECO:0000256" key="19">
    <source>
        <dbReference type="ARBA" id="ARBA00074290"/>
    </source>
</evidence>
<dbReference type="GO" id="GO:0006260">
    <property type="term" value="P:DNA replication"/>
    <property type="evidence" value="ECO:0007669"/>
    <property type="project" value="InterPro"/>
</dbReference>
<dbReference type="GO" id="GO:0009378">
    <property type="term" value="F:four-way junction helicase activity"/>
    <property type="evidence" value="ECO:0007669"/>
    <property type="project" value="TreeGrafter"/>
</dbReference>
<evidence type="ECO:0000256" key="4">
    <source>
        <dbReference type="ARBA" id="ARBA00005446"/>
    </source>
</evidence>
<reference evidence="29" key="1">
    <citation type="submission" date="2025-08" db="UniProtKB">
        <authorList>
            <consortium name="RefSeq"/>
        </authorList>
    </citation>
    <scope>IDENTIFICATION</scope>
    <source>
        <tissue evidence="29">Liver</tissue>
    </source>
</reference>
<dbReference type="OrthoDB" id="18781at2759"/>
<dbReference type="Gene3D" id="1.10.10.1460">
    <property type="match status" value="1"/>
</dbReference>
<dbReference type="GO" id="GO:0003677">
    <property type="term" value="F:DNA binding"/>
    <property type="evidence" value="ECO:0007669"/>
    <property type="project" value="UniProtKB-KW"/>
</dbReference>
<dbReference type="PROSITE" id="PS50158">
    <property type="entry name" value="ZF_CCHC"/>
    <property type="match status" value="1"/>
</dbReference>
<dbReference type="GeneID" id="103060975"/>
<dbReference type="InterPro" id="IPR027417">
    <property type="entry name" value="P-loop_NTPase"/>
</dbReference>
<evidence type="ECO:0000256" key="10">
    <source>
        <dbReference type="ARBA" id="ARBA00022806"/>
    </source>
</evidence>
<dbReference type="GO" id="GO:0005524">
    <property type="term" value="F:ATP binding"/>
    <property type="evidence" value="ECO:0007669"/>
    <property type="project" value="UniProtKB-KW"/>
</dbReference>
<evidence type="ECO:0000256" key="20">
    <source>
        <dbReference type="ARBA" id="ARBA00076756"/>
    </source>
</evidence>
<dbReference type="InterPro" id="IPR021110">
    <property type="entry name" value="DNA_rep_checkpnt_protein"/>
</dbReference>
<comment type="similarity">
    <text evidence="4">Belongs to the helicase family. RecQ subfamily.</text>
</comment>
<evidence type="ECO:0000313" key="29">
    <source>
        <dbReference type="RefSeq" id="XP_025027727.1"/>
    </source>
</evidence>
<feature type="domain" description="Helicase ATP-binding" evidence="26">
    <location>
        <begin position="684"/>
        <end position="862"/>
    </location>
</feature>
<feature type="compositionally biased region" description="Basic and acidic residues" evidence="24">
    <location>
        <begin position="349"/>
        <end position="360"/>
    </location>
</feature>
<feature type="compositionally biased region" description="Low complexity" evidence="24">
    <location>
        <begin position="361"/>
        <end position="375"/>
    </location>
</feature>
<evidence type="ECO:0000256" key="13">
    <source>
        <dbReference type="ARBA" id="ARBA00023125"/>
    </source>
</evidence>
<dbReference type="Pfam" id="PF00271">
    <property type="entry name" value="Helicase_C"/>
    <property type="match status" value="1"/>
</dbReference>
<dbReference type="GO" id="GO:0000723">
    <property type="term" value="P:telomere maintenance"/>
    <property type="evidence" value="ECO:0007669"/>
    <property type="project" value="TreeGrafter"/>
</dbReference>
<evidence type="ECO:0000256" key="3">
    <source>
        <dbReference type="ARBA" id="ARBA00004496"/>
    </source>
</evidence>
<dbReference type="EC" id="5.6.2.4" evidence="17"/>
<dbReference type="GO" id="GO:0005737">
    <property type="term" value="C:cytoplasm"/>
    <property type="evidence" value="ECO:0007669"/>
    <property type="project" value="UniProtKB-SubCell"/>
</dbReference>
<dbReference type="PROSITE" id="PS51192">
    <property type="entry name" value="HELICASE_ATP_BIND_1"/>
    <property type="match status" value="1"/>
</dbReference>
<dbReference type="Gene3D" id="4.10.60.10">
    <property type="entry name" value="Zinc finger, CCHC-type"/>
    <property type="match status" value="1"/>
</dbReference>
<feature type="region of interest" description="Disordered" evidence="24">
    <location>
        <begin position="933"/>
        <end position="952"/>
    </location>
</feature>
<keyword evidence="23" id="KW-0863">Zinc-finger</keyword>
<dbReference type="SMART" id="SM00343">
    <property type="entry name" value="ZnF_C2HC"/>
    <property type="match status" value="1"/>
</dbReference>
<keyword evidence="15" id="KW-0539">Nucleus</keyword>
<evidence type="ECO:0000256" key="21">
    <source>
        <dbReference type="ARBA" id="ARBA00078242"/>
    </source>
</evidence>
<keyword evidence="11" id="KW-0862">Zinc</keyword>
<feature type="region of interest" description="Disordered" evidence="24">
    <location>
        <begin position="304"/>
        <end position="389"/>
    </location>
</feature>
<evidence type="ECO:0000256" key="24">
    <source>
        <dbReference type="SAM" id="MobiDB-lite"/>
    </source>
</evidence>
<evidence type="ECO:0000259" key="27">
    <source>
        <dbReference type="PROSITE" id="PS51194"/>
    </source>
</evidence>
<dbReference type="FunFam" id="1.10.10.1460:FF:000001">
    <property type="entry name" value="DNA replication regulator Sld2"/>
    <property type="match status" value="1"/>
</dbReference>
<evidence type="ECO:0000256" key="6">
    <source>
        <dbReference type="ARBA" id="ARBA00022553"/>
    </source>
</evidence>
<dbReference type="PANTHER" id="PTHR13710:SF108">
    <property type="entry name" value="ATP-DEPENDENT DNA HELICASE Q4"/>
    <property type="match status" value="1"/>
</dbReference>
<evidence type="ECO:0000259" key="26">
    <source>
        <dbReference type="PROSITE" id="PS51192"/>
    </source>
</evidence>
<dbReference type="OMA" id="HAGMCSQ"/>
<evidence type="ECO:0000259" key="25">
    <source>
        <dbReference type="PROSITE" id="PS50158"/>
    </source>
</evidence>
<dbReference type="KEGG" id="pbi:103060975"/>
<keyword evidence="13" id="KW-0238">DNA-binding</keyword>
<dbReference type="Gene3D" id="3.40.50.300">
    <property type="entry name" value="P-loop containing nucleotide triphosphate hydrolases"/>
    <property type="match status" value="2"/>
</dbReference>
<dbReference type="SMART" id="SM00490">
    <property type="entry name" value="HELICc"/>
    <property type="match status" value="1"/>
</dbReference>
<feature type="domain" description="CCHC-type" evidence="25">
    <location>
        <begin position="552"/>
        <end position="565"/>
    </location>
</feature>
<dbReference type="InterPro" id="IPR001650">
    <property type="entry name" value="Helicase_C-like"/>
</dbReference>
<evidence type="ECO:0000256" key="16">
    <source>
        <dbReference type="ARBA" id="ARBA00034617"/>
    </source>
</evidence>
<evidence type="ECO:0000256" key="12">
    <source>
        <dbReference type="ARBA" id="ARBA00022840"/>
    </source>
</evidence>
<dbReference type="InterPro" id="IPR014001">
    <property type="entry name" value="Helicase_ATP-bd"/>
</dbReference>
<keyword evidence="5" id="KW-0963">Cytoplasm</keyword>
<dbReference type="SUPFAM" id="SSF52540">
    <property type="entry name" value="P-loop containing nucleoside triphosphate hydrolases"/>
    <property type="match status" value="1"/>
</dbReference>
<evidence type="ECO:0000256" key="2">
    <source>
        <dbReference type="ARBA" id="ARBA00004123"/>
    </source>
</evidence>
<comment type="cofactor">
    <cofactor evidence="1">
        <name>Zn(2+)</name>
        <dbReference type="ChEBI" id="CHEBI:29105"/>
    </cofactor>
</comment>
<keyword evidence="12" id="KW-0067">ATP-binding</keyword>
<dbReference type="FunFam" id="3.40.50.300:FF:000772">
    <property type="entry name" value="ATP-dependent DNA helicase Q4"/>
    <property type="match status" value="1"/>
</dbReference>
<dbReference type="GO" id="GO:0005694">
    <property type="term" value="C:chromosome"/>
    <property type="evidence" value="ECO:0007669"/>
    <property type="project" value="TreeGrafter"/>
</dbReference>
<dbReference type="RefSeq" id="XP_025027727.1">
    <property type="nucleotide sequence ID" value="XM_025171959.1"/>
</dbReference>
<dbReference type="PROSITE" id="PS51194">
    <property type="entry name" value="HELICASE_CTER"/>
    <property type="match status" value="1"/>
</dbReference>
<evidence type="ECO:0000256" key="5">
    <source>
        <dbReference type="ARBA" id="ARBA00022490"/>
    </source>
</evidence>
<evidence type="ECO:0000256" key="15">
    <source>
        <dbReference type="ARBA" id="ARBA00023242"/>
    </source>
</evidence>
<evidence type="ECO:0000256" key="1">
    <source>
        <dbReference type="ARBA" id="ARBA00001947"/>
    </source>
</evidence>
<sequence length="1436" mass="161266">MDPFNKIKVLLKKWETTFFQEHQRKPSKADVLDAPEKIKNLYKEYKALKESKGHLVSVMTCQEENQEPPASEKIPDFDSWGTHLNRGQKIPKLTQQDPEALQASAQHFGMKLKCNLGARIKECPMTLRRSLTPKRKPVKLAQKDEPQIVNIVPFPSPEVHLLKTDPNNLPDSNAKERAALLPSSFPDLTGTQFLSPDPKSRVSPPDRFQWQKQTVTKRLSSLDAGWLDRCQGTKLETREELIRDHSLVPVNGAEPYQGLPECISFQTLTPFFQAEKRKWEKDCKSPQGNCHQDTLEKQPLAQSPKGLSTLSLPDNQTAGKASDTEGISVTFSETNADASTTKQIQGLETGRKDGSQKTEESLLQGGSSGLRGALGDVEGGQLPPAKKGKVSCKKRRLDAAVGGDVALGISERDGICTKHPRTTELVEDCPVKKLCHVSQKPGMDEYDFDQDTVKVQEEKKMVVPFSSENVLGDLNEEECPKWSGKSSIPSCRLPPKKCGNFVRLNMKRKSHVKSYTLKGKQLRKQVWKQKWQKKGQQFGGGGRLVDRSSDACFKCGGRGHWSSQCQGEGHLSATDTQLEEDSCAAEEELPLLTLEEVAQMTNTTYTIISAKSESSQETLKQGAQEGGYLQIARPAYETFIPPAPTEPFYELGPDKKVRDTPPEVFRALAELGYTSFRPGQETAVMRILSGLSALVVLSTGMGKSLCYQLPAYLYSKRAPCITLVISPLVSLMDDQVSGLPQRLKAVCIHSNMSKAQREAAMERVKAGKVQVLLLSPEALVGGGLSSASCLPPADQLPPVAFACIDEVHCLSEWSHNFRPCYLRLCKVLRERLGVRCLLGLTATATVSTAQDVAHHLGIPEGEGLAVRSLAVPPNLCLSVSTDRDKDQALVSLLQGERFGSLDSIIVYCTRREETTRIAAFLRTCFQGVKLRTPPREETEEEDHLPGKRKKAKAKKNIRHPLKWIADAYHAGLSAPERRRVQNSFMSGQLRVVVATVAFGMGLDKSDVRGVVHYNMPKNFESYVQEIGRAGRDGRPAQCHLFLNPEGEDLHELRRHIYADTVDFFTIKRLVQMVFSRCRCQELHQEQQELNKGCEVEDAEMLTAQEGSSEKPLDPENGQSRLCYKHERAVPIQQTVEALDIREEGIETLLCYLELHPCHWIELLQPAFSCCRVSCYGGPQQLRAVSRRCPPLAVCLAQQRLKGIQASQASSVEFDIIELADSMGWEALPVKRALQQLQWNPQWQNGSQVSRKSKILVEFKELSFHLRSYGDLSDDELDAVCNFLHQRVMDREKAALHQLQVCFQAFQSVAFPTYDSCCDHANKERSTQLKCLLMAYFEKQTVLDETSLGGEHEADHLQEVQFQEWEQQIRADIRHFLSIRQDEKFSGRALARIFHGIGSPCYPAQIYGRDRRFWRKYLRLDFHKIMRLATEEIIRWK</sequence>
<dbReference type="GO" id="GO:0005634">
    <property type="term" value="C:nucleus"/>
    <property type="evidence" value="ECO:0007669"/>
    <property type="project" value="UniProtKB-SubCell"/>
</dbReference>
<dbReference type="InterPro" id="IPR011545">
    <property type="entry name" value="DEAD/DEAH_box_helicase_dom"/>
</dbReference>
<feature type="region of interest" description="Disordered" evidence="24">
    <location>
        <begin position="184"/>
        <end position="206"/>
    </location>
</feature>
<dbReference type="Proteomes" id="UP000695026">
    <property type="component" value="Unplaced"/>
</dbReference>
<dbReference type="GO" id="GO:0008270">
    <property type="term" value="F:zinc ion binding"/>
    <property type="evidence" value="ECO:0007669"/>
    <property type="project" value="UniProtKB-KW"/>
</dbReference>
<dbReference type="FunFam" id="3.40.50.300:FF:001084">
    <property type="entry name" value="RecQ like helicase 4"/>
    <property type="match status" value="1"/>
</dbReference>
<gene>
    <name evidence="29" type="primary">RECQL4</name>
</gene>
<comment type="subcellular location">
    <subcellularLocation>
        <location evidence="3">Cytoplasm</location>
    </subcellularLocation>
    <subcellularLocation>
        <location evidence="2">Nucleus</location>
    </subcellularLocation>
</comment>
<feature type="compositionally biased region" description="Polar residues" evidence="24">
    <location>
        <begin position="305"/>
        <end position="346"/>
    </location>
</feature>
<keyword evidence="10 29" id="KW-0347">Helicase</keyword>
<dbReference type="CDD" id="cd22289">
    <property type="entry name" value="RecQL4_SLD2_NTD"/>
    <property type="match status" value="1"/>
</dbReference>
<evidence type="ECO:0000256" key="23">
    <source>
        <dbReference type="PROSITE-ProRule" id="PRU00047"/>
    </source>
</evidence>
<keyword evidence="28" id="KW-1185">Reference proteome</keyword>
<organism evidence="28 29">
    <name type="scientific">Python bivittatus</name>
    <name type="common">Burmese python</name>
    <name type="synonym">Python molurus bivittatus</name>
    <dbReference type="NCBI Taxonomy" id="176946"/>
    <lineage>
        <taxon>Eukaryota</taxon>
        <taxon>Metazoa</taxon>
        <taxon>Chordata</taxon>
        <taxon>Craniata</taxon>
        <taxon>Vertebrata</taxon>
        <taxon>Euteleostomi</taxon>
        <taxon>Lepidosauria</taxon>
        <taxon>Squamata</taxon>
        <taxon>Bifurcata</taxon>
        <taxon>Unidentata</taxon>
        <taxon>Episquamata</taxon>
        <taxon>Toxicofera</taxon>
        <taxon>Serpentes</taxon>
        <taxon>Henophidia</taxon>
        <taxon>Pythonidae</taxon>
        <taxon>Python</taxon>
    </lineage>
</organism>
<evidence type="ECO:0000256" key="11">
    <source>
        <dbReference type="ARBA" id="ARBA00022833"/>
    </source>
</evidence>
<dbReference type="CTD" id="9401"/>
<keyword evidence="14" id="KW-0413">Isomerase</keyword>